<accession>A0A7X3FM25</accession>
<dbReference type="RefSeq" id="WP_157338385.1">
    <property type="nucleotide sequence ID" value="NZ_RHLK01000016.1"/>
</dbReference>
<keyword evidence="2" id="KW-1185">Reference proteome</keyword>
<reference evidence="1 2" key="1">
    <citation type="journal article" date="2019" name="Microorganisms">
        <title>Paenibacillus lutrae sp. nov., A Chitinolytic Species Isolated from A River Otter in Castril Natural Park, Granada, Spain.</title>
        <authorList>
            <person name="Rodriguez M."/>
            <person name="Reina J.C."/>
            <person name="Bejar V."/>
            <person name="Llamas I."/>
        </authorList>
    </citation>
    <scope>NUCLEOTIDE SEQUENCE [LARGE SCALE GENOMIC DNA]</scope>
    <source>
        <strain evidence="1 2">N10</strain>
    </source>
</reference>
<dbReference type="Proteomes" id="UP000490800">
    <property type="component" value="Unassembled WGS sequence"/>
</dbReference>
<gene>
    <name evidence="1" type="ORF">EDM21_21125</name>
</gene>
<name>A0A7X3FM25_9BACL</name>
<evidence type="ECO:0000313" key="1">
    <source>
        <dbReference type="EMBL" id="MVP01984.1"/>
    </source>
</evidence>
<sequence length="94" mass="10766">MTLIHHINYQNADNEVYCCLRNKVVRLDDYQKNTFCGGCKMFAGFAGGKGVECEWDDMREVSNPLIVRDPVKELFSNQVRKLELDDPSTMLFGS</sequence>
<proteinExistence type="predicted"/>
<organism evidence="1 2">
    <name type="scientific">Paenibacillus lutrae</name>
    <dbReference type="NCBI Taxonomy" id="2078573"/>
    <lineage>
        <taxon>Bacteria</taxon>
        <taxon>Bacillati</taxon>
        <taxon>Bacillota</taxon>
        <taxon>Bacilli</taxon>
        <taxon>Bacillales</taxon>
        <taxon>Paenibacillaceae</taxon>
        <taxon>Paenibacillus</taxon>
    </lineage>
</organism>
<dbReference type="EMBL" id="RHLK01000016">
    <property type="protein sequence ID" value="MVP01984.1"/>
    <property type="molecule type" value="Genomic_DNA"/>
</dbReference>
<dbReference type="OrthoDB" id="9806352at2"/>
<evidence type="ECO:0000313" key="2">
    <source>
        <dbReference type="Proteomes" id="UP000490800"/>
    </source>
</evidence>
<protein>
    <submittedName>
        <fullName evidence="1">Uncharacterized protein</fullName>
    </submittedName>
</protein>
<dbReference type="AlphaFoldDB" id="A0A7X3FM25"/>
<comment type="caution">
    <text evidence="1">The sequence shown here is derived from an EMBL/GenBank/DDBJ whole genome shotgun (WGS) entry which is preliminary data.</text>
</comment>